<dbReference type="PATRIC" id="fig|1261.5.peg.152"/>
<gene>
    <name evidence="1" type="ORF">HMPREF3195_00150</name>
</gene>
<evidence type="ECO:0000313" key="2">
    <source>
        <dbReference type="Proteomes" id="UP000070326"/>
    </source>
</evidence>
<sequence>MVYVAKKWTRERIELVRKYLHKGFTDKEIAEIMTDIEGEKSCRYTPSIINTTISTYQLLEGISLKALVKSGRNVKWSDELISEVIDLADKGFTDYVIADIMTEKHEVKFTQKQISGVRARRRIQKPNKKLVEEKDKKIDNTDYCKRMAEISRKTIRNNRQQTARIRKFNLEEGKHYTIRTDNTGSNNRRGIKVYRDLKFLYMTDYVLYFKDKHGITKSFIRDNNSVKIKKDGGIT</sequence>
<dbReference type="AlphaFoldDB" id="A0A135YZ16"/>
<protein>
    <submittedName>
        <fullName evidence="1">Uncharacterized protein</fullName>
    </submittedName>
</protein>
<dbReference type="Proteomes" id="UP000070326">
    <property type="component" value="Unassembled WGS sequence"/>
</dbReference>
<evidence type="ECO:0000313" key="1">
    <source>
        <dbReference type="EMBL" id="KXI14629.1"/>
    </source>
</evidence>
<dbReference type="EMBL" id="LSQZ01000004">
    <property type="protein sequence ID" value="KXI14629.1"/>
    <property type="molecule type" value="Genomic_DNA"/>
</dbReference>
<comment type="caution">
    <text evidence="1">The sequence shown here is derived from an EMBL/GenBank/DDBJ whole genome shotgun (WGS) entry which is preliminary data.</text>
</comment>
<organism evidence="1 2">
    <name type="scientific">Peptostreptococcus anaerobius</name>
    <dbReference type="NCBI Taxonomy" id="1261"/>
    <lineage>
        <taxon>Bacteria</taxon>
        <taxon>Bacillati</taxon>
        <taxon>Bacillota</taxon>
        <taxon>Clostridia</taxon>
        <taxon>Peptostreptococcales</taxon>
        <taxon>Peptostreptococcaceae</taxon>
        <taxon>Peptostreptococcus</taxon>
    </lineage>
</organism>
<accession>A0A135YZ16</accession>
<name>A0A135YZ16_9FIRM</name>
<proteinExistence type="predicted"/>
<dbReference type="STRING" id="1261.HMPREF3195_00150"/>
<reference evidence="1 2" key="1">
    <citation type="submission" date="2016-02" db="EMBL/GenBank/DDBJ databases">
        <authorList>
            <person name="Wen L."/>
            <person name="He K."/>
            <person name="Yang H."/>
        </authorList>
    </citation>
    <scope>NUCLEOTIDE SEQUENCE [LARGE SCALE GENOMIC DNA]</scope>
    <source>
        <strain evidence="1 2">MJR8628A</strain>
    </source>
</reference>